<gene>
    <name evidence="2" type="ORF">SAMN06296036_107101</name>
</gene>
<feature type="transmembrane region" description="Helical" evidence="1">
    <location>
        <begin position="142"/>
        <end position="162"/>
    </location>
</feature>
<dbReference type="AlphaFoldDB" id="A0A1Y6BR98"/>
<keyword evidence="3" id="KW-1185">Reference proteome</keyword>
<evidence type="ECO:0000256" key="1">
    <source>
        <dbReference type="SAM" id="Phobius"/>
    </source>
</evidence>
<dbReference type="RefSeq" id="WP_132318475.1">
    <property type="nucleotide sequence ID" value="NZ_FWZT01000007.1"/>
</dbReference>
<feature type="transmembrane region" description="Helical" evidence="1">
    <location>
        <begin position="267"/>
        <end position="291"/>
    </location>
</feature>
<feature type="transmembrane region" description="Helical" evidence="1">
    <location>
        <begin position="303"/>
        <end position="321"/>
    </location>
</feature>
<feature type="transmembrane region" description="Helical" evidence="1">
    <location>
        <begin position="111"/>
        <end position="136"/>
    </location>
</feature>
<dbReference type="EMBL" id="FWZT01000007">
    <property type="protein sequence ID" value="SMF21429.1"/>
    <property type="molecule type" value="Genomic_DNA"/>
</dbReference>
<accession>A0A1Y6BR98</accession>
<keyword evidence="1" id="KW-0472">Membrane</keyword>
<evidence type="ECO:0000313" key="2">
    <source>
        <dbReference type="EMBL" id="SMF21429.1"/>
    </source>
</evidence>
<keyword evidence="1" id="KW-0812">Transmembrane</keyword>
<proteinExistence type="predicted"/>
<name>A0A1Y6BR98_9BACT</name>
<organism evidence="2 3">
    <name type="scientific">Pseudobacteriovorax antillogorgiicola</name>
    <dbReference type="NCBI Taxonomy" id="1513793"/>
    <lineage>
        <taxon>Bacteria</taxon>
        <taxon>Pseudomonadati</taxon>
        <taxon>Bdellovibrionota</taxon>
        <taxon>Oligoflexia</taxon>
        <taxon>Oligoflexales</taxon>
        <taxon>Pseudobacteriovoracaceae</taxon>
        <taxon>Pseudobacteriovorax</taxon>
    </lineage>
</organism>
<feature type="transmembrane region" description="Helical" evidence="1">
    <location>
        <begin position="65"/>
        <end position="82"/>
    </location>
</feature>
<protein>
    <submittedName>
        <fullName evidence="2">Uncharacterized protein</fullName>
    </submittedName>
</protein>
<evidence type="ECO:0000313" key="3">
    <source>
        <dbReference type="Proteomes" id="UP000192907"/>
    </source>
</evidence>
<sequence length="374" mass="42493">MNLHRSVTLSVIFIRSLMNKIRYDLIREIVIGVCSLVLILLFLYIFQDFINVKLAATAPASQAGFAAAFSYFLFCIASLYMMKTFRSWAHHEESLEKTTRRLGENPQTIRAYIIIKTLFVQASLLSLVTVIVLRYIYRPSPIELAICLVSTSFISLLGFALPSPRAHEKTYRSIRFSADSRMRSLISWRLHQIFFRNRVTRIALGASALFLALTAYVSWKSAPFSLAVLSTLMSGYLACGAMIFQLQDDMEHPWLERHCGISHEDYTRAYFIIGALFGITVGLLNTVAWSLWTANGILVLETWKLLAVGCIPPLLFTSLMFQVDPKRPGIQFITSFIVSLFLGTAVFAHWLSLLLVPIAIYYSNQYQRNGFYQS</sequence>
<feature type="transmembrane region" description="Helical" evidence="1">
    <location>
        <begin position="333"/>
        <end position="362"/>
    </location>
</feature>
<dbReference type="STRING" id="1513793.SAMN06296036_107101"/>
<feature type="transmembrane region" description="Helical" evidence="1">
    <location>
        <begin position="25"/>
        <end position="45"/>
    </location>
</feature>
<keyword evidence="1" id="KW-1133">Transmembrane helix</keyword>
<feature type="transmembrane region" description="Helical" evidence="1">
    <location>
        <begin position="225"/>
        <end position="246"/>
    </location>
</feature>
<dbReference type="Proteomes" id="UP000192907">
    <property type="component" value="Unassembled WGS sequence"/>
</dbReference>
<dbReference type="OrthoDB" id="10016757at2"/>
<reference evidence="3" key="1">
    <citation type="submission" date="2017-04" db="EMBL/GenBank/DDBJ databases">
        <authorList>
            <person name="Varghese N."/>
            <person name="Submissions S."/>
        </authorList>
    </citation>
    <scope>NUCLEOTIDE SEQUENCE [LARGE SCALE GENOMIC DNA]</scope>
    <source>
        <strain evidence="3">RKEM611</strain>
    </source>
</reference>